<dbReference type="GO" id="GO:0042910">
    <property type="term" value="F:xenobiotic transmembrane transporter activity"/>
    <property type="evidence" value="ECO:0007669"/>
    <property type="project" value="InterPro"/>
</dbReference>
<dbReference type="Proteomes" id="UP000229498">
    <property type="component" value="Unassembled WGS sequence"/>
</dbReference>
<evidence type="ECO:0000313" key="11">
    <source>
        <dbReference type="EMBL" id="PJK28218.1"/>
    </source>
</evidence>
<evidence type="ECO:0000256" key="2">
    <source>
        <dbReference type="ARBA" id="ARBA00022448"/>
    </source>
</evidence>
<feature type="transmembrane region" description="Helical" evidence="10">
    <location>
        <begin position="105"/>
        <end position="125"/>
    </location>
</feature>
<protein>
    <recommendedName>
        <fullName evidence="9">Multidrug-efflux transporter</fullName>
    </recommendedName>
</protein>
<dbReference type="GO" id="GO:0005886">
    <property type="term" value="C:plasma membrane"/>
    <property type="evidence" value="ECO:0007669"/>
    <property type="project" value="UniProtKB-SubCell"/>
</dbReference>
<evidence type="ECO:0000256" key="5">
    <source>
        <dbReference type="ARBA" id="ARBA00022692"/>
    </source>
</evidence>
<comment type="caution">
    <text evidence="11">The sequence shown here is derived from an EMBL/GenBank/DDBJ whole genome shotgun (WGS) entry which is preliminary data.</text>
</comment>
<feature type="transmembrane region" description="Helical" evidence="10">
    <location>
        <begin position="145"/>
        <end position="163"/>
    </location>
</feature>
<dbReference type="NCBIfam" id="TIGR00797">
    <property type="entry name" value="matE"/>
    <property type="match status" value="1"/>
</dbReference>
<keyword evidence="7" id="KW-0406">Ion transport</keyword>
<keyword evidence="12" id="KW-1185">Reference proteome</keyword>
<feature type="transmembrane region" description="Helical" evidence="10">
    <location>
        <begin position="170"/>
        <end position="193"/>
    </location>
</feature>
<dbReference type="InterPro" id="IPR050222">
    <property type="entry name" value="MATE_MdtK"/>
</dbReference>
<dbReference type="AlphaFoldDB" id="A0A2M9FXM7"/>
<accession>A0A2M9FXM7</accession>
<evidence type="ECO:0000256" key="8">
    <source>
        <dbReference type="ARBA" id="ARBA00023136"/>
    </source>
</evidence>
<dbReference type="EMBL" id="PHIG01000047">
    <property type="protein sequence ID" value="PJK28218.1"/>
    <property type="molecule type" value="Genomic_DNA"/>
</dbReference>
<feature type="transmembrane region" description="Helical" evidence="10">
    <location>
        <begin position="399"/>
        <end position="421"/>
    </location>
</feature>
<evidence type="ECO:0000256" key="3">
    <source>
        <dbReference type="ARBA" id="ARBA00022449"/>
    </source>
</evidence>
<dbReference type="GO" id="GO:0006811">
    <property type="term" value="P:monoatomic ion transport"/>
    <property type="evidence" value="ECO:0007669"/>
    <property type="project" value="UniProtKB-KW"/>
</dbReference>
<proteinExistence type="predicted"/>
<organism evidence="11 12">
    <name type="scientific">Minwuia thermotolerans</name>
    <dbReference type="NCBI Taxonomy" id="2056226"/>
    <lineage>
        <taxon>Bacteria</taxon>
        <taxon>Pseudomonadati</taxon>
        <taxon>Pseudomonadota</taxon>
        <taxon>Alphaproteobacteria</taxon>
        <taxon>Minwuiales</taxon>
        <taxon>Minwuiaceae</taxon>
        <taxon>Minwuia</taxon>
    </lineage>
</organism>
<evidence type="ECO:0000256" key="9">
    <source>
        <dbReference type="ARBA" id="ARBA00031636"/>
    </source>
</evidence>
<evidence type="ECO:0000256" key="7">
    <source>
        <dbReference type="ARBA" id="ARBA00023065"/>
    </source>
</evidence>
<dbReference type="PANTHER" id="PTHR43298">
    <property type="entry name" value="MULTIDRUG RESISTANCE PROTEIN NORM-RELATED"/>
    <property type="match status" value="1"/>
</dbReference>
<dbReference type="RefSeq" id="WP_109794665.1">
    <property type="nucleotide sequence ID" value="NZ_PHIG01000047.1"/>
</dbReference>
<dbReference type="GO" id="GO:0015297">
    <property type="term" value="F:antiporter activity"/>
    <property type="evidence" value="ECO:0007669"/>
    <property type="project" value="UniProtKB-KW"/>
</dbReference>
<evidence type="ECO:0000256" key="1">
    <source>
        <dbReference type="ARBA" id="ARBA00004429"/>
    </source>
</evidence>
<feature type="transmembrane region" description="Helical" evidence="10">
    <location>
        <begin position="287"/>
        <end position="305"/>
    </location>
</feature>
<keyword evidence="5 10" id="KW-0812">Transmembrane</keyword>
<reference evidence="11 12" key="1">
    <citation type="submission" date="2017-11" db="EMBL/GenBank/DDBJ databases">
        <title>Draft genome sequence of Rhizobiales bacterium SY3-13.</title>
        <authorList>
            <person name="Sun C."/>
        </authorList>
    </citation>
    <scope>NUCLEOTIDE SEQUENCE [LARGE SCALE GENOMIC DNA]</scope>
    <source>
        <strain evidence="11 12">SY3-13</strain>
    </source>
</reference>
<dbReference type="OrthoDB" id="9780160at2"/>
<dbReference type="InterPro" id="IPR002528">
    <property type="entry name" value="MATE_fam"/>
</dbReference>
<keyword evidence="4" id="KW-1003">Cell membrane</keyword>
<comment type="subcellular location">
    <subcellularLocation>
        <location evidence="1">Cell inner membrane</location>
        <topology evidence="1">Multi-pass membrane protein</topology>
    </subcellularLocation>
</comment>
<evidence type="ECO:0000313" key="12">
    <source>
        <dbReference type="Proteomes" id="UP000229498"/>
    </source>
</evidence>
<feature type="transmembrane region" description="Helical" evidence="10">
    <location>
        <begin position="359"/>
        <end position="378"/>
    </location>
</feature>
<keyword evidence="2" id="KW-0813">Transport</keyword>
<evidence type="ECO:0000256" key="10">
    <source>
        <dbReference type="SAM" id="Phobius"/>
    </source>
</evidence>
<feature type="transmembrane region" description="Helical" evidence="10">
    <location>
        <begin position="252"/>
        <end position="275"/>
    </location>
</feature>
<evidence type="ECO:0000256" key="4">
    <source>
        <dbReference type="ARBA" id="ARBA00022475"/>
    </source>
</evidence>
<gene>
    <name evidence="11" type="ORF">CVT23_17735</name>
</gene>
<feature type="transmembrane region" description="Helical" evidence="10">
    <location>
        <begin position="64"/>
        <end position="84"/>
    </location>
</feature>
<keyword evidence="3" id="KW-0050">Antiport</keyword>
<dbReference type="PANTHER" id="PTHR43298:SF2">
    <property type="entry name" value="FMN_FAD EXPORTER YEEO-RELATED"/>
    <property type="match status" value="1"/>
</dbReference>
<feature type="transmembrane region" description="Helical" evidence="10">
    <location>
        <begin position="427"/>
        <end position="447"/>
    </location>
</feature>
<name>A0A2M9FXM7_9PROT</name>
<feature type="transmembrane region" description="Helical" evidence="10">
    <location>
        <begin position="205"/>
        <end position="227"/>
    </location>
</feature>
<keyword evidence="8 10" id="KW-0472">Membrane</keyword>
<feature type="transmembrane region" description="Helical" evidence="10">
    <location>
        <begin position="325"/>
        <end position="347"/>
    </location>
</feature>
<dbReference type="PIRSF" id="PIRSF006603">
    <property type="entry name" value="DinF"/>
    <property type="match status" value="1"/>
</dbReference>
<keyword evidence="6 10" id="KW-1133">Transmembrane helix</keyword>
<dbReference type="Pfam" id="PF01554">
    <property type="entry name" value="MatE"/>
    <property type="match status" value="2"/>
</dbReference>
<dbReference type="InterPro" id="IPR048279">
    <property type="entry name" value="MdtK-like"/>
</dbReference>
<sequence>MSADAGAASVPAGGGGFGRHVGQTLKLAGPVIVARSGVLIMMAVDTAMTGRAGGEELAWFGMGLSPTIALTLLGLGFLLGVSILTAQADGAGESGRTGGIWRTGLVHAAVLGLAFLLICQFGEFLLGAVGHDPALAAGGGEVMRMLGYGLPAVMVFVASSFFLEGLSRPLPGMVIMMAANVVNFGLNWVMIYGNLGFSGMGAEGAALATTIARWLTAFAILTYIWWLPDRDRFGIRRASLPEARVGRRMRRLGYPMGLAMFVEVAAFTTMIQLAGFLGGDGIAGYQIAHNLVALVFMSAIGLGAATGVRVGNAVGRADPQGVRSALAAGLGLVVAAMTVLGGSFLAIPETLVAVYTADAGVVAFALPALAVAGTMMIFDGSQAVLINALRALGDVWFPMMAQILSFWVLAIPAAWIMAFHLELGTAGLMGGIYIGVVAATAVNGWRFRRMSHRPLRRA</sequence>
<evidence type="ECO:0000256" key="6">
    <source>
        <dbReference type="ARBA" id="ARBA00022989"/>
    </source>
</evidence>